<dbReference type="InterPro" id="IPR011234">
    <property type="entry name" value="Fumarylacetoacetase-like_C"/>
</dbReference>
<evidence type="ECO:0000256" key="2">
    <source>
        <dbReference type="ARBA" id="ARBA00022723"/>
    </source>
</evidence>
<evidence type="ECO:0000313" key="5">
    <source>
        <dbReference type="Proteomes" id="UP000294003"/>
    </source>
</evidence>
<evidence type="ECO:0000256" key="1">
    <source>
        <dbReference type="ARBA" id="ARBA00010211"/>
    </source>
</evidence>
<evidence type="ECO:0000313" key="4">
    <source>
        <dbReference type="EMBL" id="RYO95474.1"/>
    </source>
</evidence>
<sequence>MSPRLGKPYARMEVCASSPWGNPDKVTVLRTGLVRFVPRRDSGSVLIGQPVDPTIDVGKAVRNGEEVQVRLFTGTSALAPGPLTEKVEIIDRILSPLSASEVGTIRTDGAAQYANHAKEANMALPDIPMMFMKPATALADPWPAPIIIPKHTLQDDCADYESELAIVIGKTCKNVSEADALNYVLGYTAANDVSSRKAQLAQSQACYSKGFDGSCPLGPVLVSTALVPDPSKFTIRGLKNGEVMQSEGLSDMIFDCAKLVSFLSQGTTLPPGTVILTGTPAGVGFGKKPPSYLHEGDEFVVELTPHVGSLYSVFEEEK</sequence>
<dbReference type="Proteomes" id="UP000294003">
    <property type="component" value="Unassembled WGS sequence"/>
</dbReference>
<dbReference type="Gene3D" id="3.90.850.10">
    <property type="entry name" value="Fumarylacetoacetase-like, C-terminal domain"/>
    <property type="match status" value="1"/>
</dbReference>
<dbReference type="EMBL" id="QJNS01000001">
    <property type="protein sequence ID" value="RYO95474.1"/>
    <property type="molecule type" value="Genomic_DNA"/>
</dbReference>
<dbReference type="PANTHER" id="PTHR11820">
    <property type="entry name" value="ACYLPYRUVASE"/>
    <property type="match status" value="1"/>
</dbReference>
<protein>
    <recommendedName>
        <fullName evidence="3">Fumarylacetoacetase-like C-terminal domain-containing protein</fullName>
    </recommendedName>
</protein>
<evidence type="ECO:0000259" key="3">
    <source>
        <dbReference type="Pfam" id="PF01557"/>
    </source>
</evidence>
<gene>
    <name evidence="4" type="ORF">DL762_000036</name>
</gene>
<dbReference type="Pfam" id="PF01557">
    <property type="entry name" value="FAA_hydrolase"/>
    <property type="match status" value="1"/>
</dbReference>
<feature type="domain" description="Fumarylacetoacetase-like C-terminal" evidence="3">
    <location>
        <begin position="112"/>
        <end position="304"/>
    </location>
</feature>
<comment type="caution">
    <text evidence="4">The sequence shown here is derived from an EMBL/GenBank/DDBJ whole genome shotgun (WGS) entry which is preliminary data.</text>
</comment>
<keyword evidence="2" id="KW-0479">Metal-binding</keyword>
<dbReference type="PANTHER" id="PTHR11820:SF7">
    <property type="entry name" value="ACYLPYRUVASE FAHD1, MITOCHONDRIAL"/>
    <property type="match status" value="1"/>
</dbReference>
<reference evidence="4 5" key="1">
    <citation type="submission" date="2018-06" db="EMBL/GenBank/DDBJ databases">
        <title>Complete Genomes of Monosporascus.</title>
        <authorList>
            <person name="Robinson A.J."/>
            <person name="Natvig D.O."/>
        </authorList>
    </citation>
    <scope>NUCLEOTIDE SEQUENCE [LARGE SCALE GENOMIC DNA]</scope>
    <source>
        <strain evidence="4 5">CBS 609.92</strain>
    </source>
</reference>
<proteinExistence type="inferred from homology"/>
<dbReference type="SUPFAM" id="SSF56529">
    <property type="entry name" value="FAH"/>
    <property type="match status" value="1"/>
</dbReference>
<keyword evidence="5" id="KW-1185">Reference proteome</keyword>
<name>A0ABY0HN80_9PEZI</name>
<dbReference type="InterPro" id="IPR036663">
    <property type="entry name" value="Fumarylacetoacetase_C_sf"/>
</dbReference>
<accession>A0ABY0HN80</accession>
<organism evidence="4 5">
    <name type="scientific">Monosporascus cannonballus</name>
    <dbReference type="NCBI Taxonomy" id="155416"/>
    <lineage>
        <taxon>Eukaryota</taxon>
        <taxon>Fungi</taxon>
        <taxon>Dikarya</taxon>
        <taxon>Ascomycota</taxon>
        <taxon>Pezizomycotina</taxon>
        <taxon>Sordariomycetes</taxon>
        <taxon>Xylariomycetidae</taxon>
        <taxon>Xylariales</taxon>
        <taxon>Xylariales incertae sedis</taxon>
        <taxon>Monosporascus</taxon>
    </lineage>
</organism>
<comment type="similarity">
    <text evidence="1">Belongs to the FAH family.</text>
</comment>